<sequence length="144" mass="17520">MKRVCYEEYTRIFREFVRTHGEYTERSEHEYSTTYKTLGFKDGAVWYEYTRDNNGRTEFWNTEDSESRYIDEKGSGEWVKLGMRYNLNETYSASYRFAQFFISSTGQYMKVWLSSNWNSSYDKTEYYFMGNIDEPFSVIDHYVK</sequence>
<dbReference type="Proteomes" id="UP000182412">
    <property type="component" value="Unassembled WGS sequence"/>
</dbReference>
<evidence type="ECO:0000313" key="2">
    <source>
        <dbReference type="Proteomes" id="UP000182412"/>
    </source>
</evidence>
<organism evidence="1 2">
    <name type="scientific">Selenomonas ruminantium</name>
    <dbReference type="NCBI Taxonomy" id="971"/>
    <lineage>
        <taxon>Bacteria</taxon>
        <taxon>Bacillati</taxon>
        <taxon>Bacillota</taxon>
        <taxon>Negativicutes</taxon>
        <taxon>Selenomonadales</taxon>
        <taxon>Selenomonadaceae</taxon>
        <taxon>Selenomonas</taxon>
    </lineage>
</organism>
<dbReference type="AlphaFoldDB" id="A0A1H0N307"/>
<proteinExistence type="predicted"/>
<dbReference type="RefSeq" id="WP_074571168.1">
    <property type="nucleotide sequence ID" value="NZ_FNJQ01000002.1"/>
</dbReference>
<protein>
    <submittedName>
        <fullName evidence="1">Uncharacterized protein</fullName>
    </submittedName>
</protein>
<dbReference type="EMBL" id="FNJQ01000002">
    <property type="protein sequence ID" value="SDO87114.1"/>
    <property type="molecule type" value="Genomic_DNA"/>
</dbReference>
<name>A0A1H0N307_SELRU</name>
<reference evidence="1 2" key="1">
    <citation type="submission" date="2016-10" db="EMBL/GenBank/DDBJ databases">
        <authorList>
            <person name="de Groot N.N."/>
        </authorList>
    </citation>
    <scope>NUCLEOTIDE SEQUENCE [LARGE SCALE GENOMIC DNA]</scope>
    <source>
        <strain evidence="1 2">S137</strain>
    </source>
</reference>
<gene>
    <name evidence="1" type="ORF">SAMN05216366_102156</name>
</gene>
<evidence type="ECO:0000313" key="1">
    <source>
        <dbReference type="EMBL" id="SDO87114.1"/>
    </source>
</evidence>
<accession>A0A1H0N307</accession>